<accession>A0AA95MRL8</accession>
<feature type="chain" id="PRO_5041638697" evidence="3">
    <location>
        <begin position="26"/>
        <end position="305"/>
    </location>
</feature>
<evidence type="ECO:0000256" key="2">
    <source>
        <dbReference type="PROSITE-ProRule" id="PRU00591"/>
    </source>
</evidence>
<dbReference type="Pfam" id="PF19127">
    <property type="entry name" value="Choline_bind_3"/>
    <property type="match status" value="1"/>
</dbReference>
<keyword evidence="5" id="KW-1185">Reference proteome</keyword>
<evidence type="ECO:0000256" key="3">
    <source>
        <dbReference type="SAM" id="SignalP"/>
    </source>
</evidence>
<evidence type="ECO:0000313" key="5">
    <source>
        <dbReference type="Proteomes" id="UP001178288"/>
    </source>
</evidence>
<feature type="repeat" description="Cell wall-binding" evidence="2">
    <location>
        <begin position="77"/>
        <end position="96"/>
    </location>
</feature>
<protein>
    <submittedName>
        <fullName evidence="4">N-acetylmuramoyl-L-alanine amidase family protein</fullName>
    </submittedName>
</protein>
<feature type="signal peptide" evidence="3">
    <location>
        <begin position="1"/>
        <end position="25"/>
    </location>
</feature>
<dbReference type="Pfam" id="PF01473">
    <property type="entry name" value="Choline_bind_1"/>
    <property type="match status" value="2"/>
</dbReference>
<reference evidence="4" key="1">
    <citation type="submission" date="2023-05" db="EMBL/GenBank/DDBJ databases">
        <title>Comparative genomics of Bacillaceae isolates and their secondary metabolite potential.</title>
        <authorList>
            <person name="Song L."/>
            <person name="Nielsen L.J."/>
            <person name="Mohite O."/>
            <person name="Xu X."/>
            <person name="Weber T."/>
            <person name="Kovacs A.T."/>
        </authorList>
    </citation>
    <scope>NUCLEOTIDE SEQUENCE</scope>
    <source>
        <strain evidence="4">XLM17</strain>
    </source>
</reference>
<dbReference type="RefSeq" id="WP_066093493.1">
    <property type="nucleotide sequence ID" value="NZ_CP126114.1"/>
</dbReference>
<feature type="repeat" description="Cell wall-binding" evidence="2">
    <location>
        <begin position="57"/>
        <end position="76"/>
    </location>
</feature>
<dbReference type="Gene3D" id="2.10.270.10">
    <property type="entry name" value="Cholin Binding"/>
    <property type="match status" value="1"/>
</dbReference>
<dbReference type="Gene3D" id="2.10.270.20">
    <property type="match status" value="1"/>
</dbReference>
<evidence type="ECO:0000256" key="1">
    <source>
        <dbReference type="ARBA" id="ARBA00022737"/>
    </source>
</evidence>
<sequence>MKKIAKAFTLTAGLLLMASPTVSFANTTVSSSSKITSYHWLQKNGYWYYVNNLGDYSTGWKKINSKWYFFDKGGVMKTGWLLDNGKWYYFGKKGDMASGWVKDHSKWYYMERSGQMATGWRFTEFDHTYGWYYFKSSGAMASGWMKDGSESYYLLPDGRWAHNVIALSHFYQNNSIQYPGNELIKDNAELLKKMVSVGQTKDEVAKTLGNLYSVDSNGYYWEYSFLTPESGVLEPIKNGFTKLNPIELGQEKVSIKLLLSWDSSNRVKRVAIAYFSTDHRLHLYKQENGTKLDDGWTFGNSNAVD</sequence>
<dbReference type="AlphaFoldDB" id="A0AA95MRL8"/>
<gene>
    <name evidence="4" type="ORF">QNH39_26230</name>
</gene>
<keyword evidence="1" id="KW-0677">Repeat</keyword>
<evidence type="ECO:0000313" key="4">
    <source>
        <dbReference type="EMBL" id="WHY86031.1"/>
    </source>
</evidence>
<dbReference type="EMBL" id="CP126114">
    <property type="protein sequence ID" value="WHY86031.1"/>
    <property type="molecule type" value="Genomic_DNA"/>
</dbReference>
<organism evidence="4 5">
    <name type="scientific">Neobacillus novalis</name>
    <dbReference type="NCBI Taxonomy" id="220687"/>
    <lineage>
        <taxon>Bacteria</taxon>
        <taxon>Bacillati</taxon>
        <taxon>Bacillota</taxon>
        <taxon>Bacilli</taxon>
        <taxon>Bacillales</taxon>
        <taxon>Bacillaceae</taxon>
        <taxon>Neobacillus</taxon>
    </lineage>
</organism>
<dbReference type="Proteomes" id="UP001178288">
    <property type="component" value="Chromosome"/>
</dbReference>
<dbReference type="SUPFAM" id="SSF69360">
    <property type="entry name" value="Cell wall binding repeat"/>
    <property type="match status" value="1"/>
</dbReference>
<dbReference type="InterPro" id="IPR018337">
    <property type="entry name" value="Cell_wall/Cho-bd_repeat"/>
</dbReference>
<keyword evidence="3" id="KW-0732">Signal</keyword>
<proteinExistence type="predicted"/>
<feature type="repeat" description="Cell wall-binding" evidence="2">
    <location>
        <begin position="117"/>
        <end position="140"/>
    </location>
</feature>
<dbReference type="KEGG" id="nnv:QNH39_26230"/>
<name>A0AA95MRL8_9BACI</name>
<dbReference type="PROSITE" id="PS51170">
    <property type="entry name" value="CW"/>
    <property type="match status" value="3"/>
</dbReference>